<accession>A0A6H1ZGB6</accession>
<dbReference type="AlphaFoldDB" id="A0A6H1ZGB6"/>
<evidence type="ECO:0000313" key="1">
    <source>
        <dbReference type="EMBL" id="QJA46240.1"/>
    </source>
</evidence>
<name>A0A6H1ZGB6_9ZZZZ</name>
<proteinExistence type="predicted"/>
<sequence length="60" mass="7397">MPAISTDDALIRDCLALDMLSRWKPQQIREWLVDPTFPDEYRDDMRRRLNQLREEYRNDE</sequence>
<reference evidence="1" key="1">
    <citation type="submission" date="2020-03" db="EMBL/GenBank/DDBJ databases">
        <title>The deep terrestrial virosphere.</title>
        <authorList>
            <person name="Holmfeldt K."/>
            <person name="Nilsson E."/>
            <person name="Simone D."/>
            <person name="Lopez-Fernandez M."/>
            <person name="Wu X."/>
            <person name="de Brujin I."/>
            <person name="Lundin D."/>
            <person name="Andersson A."/>
            <person name="Bertilsson S."/>
            <person name="Dopson M."/>
        </authorList>
    </citation>
    <scope>NUCLEOTIDE SEQUENCE</scope>
    <source>
        <strain evidence="1">TM448A00340</strain>
    </source>
</reference>
<dbReference type="EMBL" id="MT144005">
    <property type="protein sequence ID" value="QJA46240.1"/>
    <property type="molecule type" value="Genomic_DNA"/>
</dbReference>
<gene>
    <name evidence="1" type="ORF">TM448A00340_0041</name>
</gene>
<organism evidence="1">
    <name type="scientific">viral metagenome</name>
    <dbReference type="NCBI Taxonomy" id="1070528"/>
    <lineage>
        <taxon>unclassified sequences</taxon>
        <taxon>metagenomes</taxon>
        <taxon>organismal metagenomes</taxon>
    </lineage>
</organism>
<protein>
    <submittedName>
        <fullName evidence="1">Uncharacterized protein</fullName>
    </submittedName>
</protein>